<keyword evidence="6" id="KW-0862">Zinc</keyword>
<evidence type="ECO:0000256" key="1">
    <source>
        <dbReference type="ARBA" id="ARBA00022670"/>
    </source>
</evidence>
<evidence type="ECO:0000256" key="2">
    <source>
        <dbReference type="ARBA" id="ARBA00022723"/>
    </source>
</evidence>
<dbReference type="Proteomes" id="UP001517376">
    <property type="component" value="Unassembled WGS sequence"/>
</dbReference>
<evidence type="ECO:0000256" key="4">
    <source>
        <dbReference type="ARBA" id="ARBA00022764"/>
    </source>
</evidence>
<accession>A0ABW9Y9X3</accession>
<dbReference type="SUPFAM" id="SSF55166">
    <property type="entry name" value="Hedgehog/DD-peptidase"/>
    <property type="match status" value="1"/>
</dbReference>
<evidence type="ECO:0000256" key="5">
    <source>
        <dbReference type="ARBA" id="ARBA00022801"/>
    </source>
</evidence>
<organism evidence="10 11">
    <name type="scientific">Paragemmobacter ruber</name>
    <dbReference type="NCBI Taxonomy" id="1985673"/>
    <lineage>
        <taxon>Bacteria</taxon>
        <taxon>Pseudomonadati</taxon>
        <taxon>Pseudomonadota</taxon>
        <taxon>Alphaproteobacteria</taxon>
        <taxon>Rhodobacterales</taxon>
        <taxon>Paracoccaceae</taxon>
        <taxon>Paragemmobacter</taxon>
    </lineage>
</organism>
<evidence type="ECO:0000313" key="11">
    <source>
        <dbReference type="Proteomes" id="UP001517376"/>
    </source>
</evidence>
<keyword evidence="3 9" id="KW-0732">Signal</keyword>
<feature type="signal peptide" evidence="9">
    <location>
        <begin position="1"/>
        <end position="25"/>
    </location>
</feature>
<keyword evidence="11" id="KW-1185">Reference proteome</keyword>
<dbReference type="RefSeq" id="WP_161768263.1">
    <property type="nucleotide sequence ID" value="NZ_JAAATW010000004.1"/>
</dbReference>
<reference evidence="11" key="1">
    <citation type="submission" date="2020-01" db="EMBL/GenBank/DDBJ databases">
        <title>Sphingomonas sp. strain CSW-10.</title>
        <authorList>
            <person name="Chen W.-M."/>
        </authorList>
    </citation>
    <scope>NUCLEOTIDE SEQUENCE [LARGE SCALE GENOMIC DNA]</scope>
    <source>
        <strain evidence="11">CCP-1</strain>
    </source>
</reference>
<dbReference type="NCBIfam" id="NF006947">
    <property type="entry name" value="PRK09429.1"/>
    <property type="match status" value="1"/>
</dbReference>
<dbReference type="PIRSF" id="PIRSF018455">
    <property type="entry name" value="MepA"/>
    <property type="match status" value="1"/>
</dbReference>
<evidence type="ECO:0000256" key="3">
    <source>
        <dbReference type="ARBA" id="ARBA00022729"/>
    </source>
</evidence>
<gene>
    <name evidence="10" type="primary">mepA</name>
    <name evidence="10" type="ORF">GU920_16730</name>
</gene>
<name>A0ABW9Y9X3_9RHOB</name>
<protein>
    <submittedName>
        <fullName evidence="10">Penicillin-insensitive murein endopeptidase</fullName>
    </submittedName>
</protein>
<keyword evidence="2" id="KW-0479">Metal-binding</keyword>
<keyword evidence="7" id="KW-0482">Metalloprotease</keyword>
<keyword evidence="4" id="KW-0574">Periplasm</keyword>
<dbReference type="Pfam" id="PF03411">
    <property type="entry name" value="Peptidase_M74"/>
    <property type="match status" value="1"/>
</dbReference>
<sequence>MIARFFAGLAAGLVLVATLTLPALAETKANQLFGAATAPSQDRPMPFGSYSKGCAAGLVALPETGPTWQAMRLSRNRYWGHPVMIDYLVELSQTARQIGWAGLYIGDISQPRGGPMTSGHASHQIGLDADIWMLPPRRLDLSRQEREDISSIPVRSADQRSVTANWTPAHHALMKAAASDPRVDRIFVAAAVKIEMCRSATRADRKWLQKIRPVPGHDTHFHVRLKCPRGARHCETQTPTVAELSNGGDGCDETLMWWVSDEYLNPKPNPDADADAEPAPRKRGARDYTLADLPRQCRNVLTSP</sequence>
<proteinExistence type="predicted"/>
<comment type="caution">
    <text evidence="10">The sequence shown here is derived from an EMBL/GenBank/DDBJ whole genome shotgun (WGS) entry which is preliminary data.</text>
</comment>
<dbReference type="Gene3D" id="3.30.1380.10">
    <property type="match status" value="1"/>
</dbReference>
<evidence type="ECO:0000256" key="8">
    <source>
        <dbReference type="SAM" id="MobiDB-lite"/>
    </source>
</evidence>
<feature type="chain" id="PRO_5046875319" evidence="9">
    <location>
        <begin position="26"/>
        <end position="304"/>
    </location>
</feature>
<dbReference type="InterPro" id="IPR005073">
    <property type="entry name" value="Peptidase_M74"/>
</dbReference>
<keyword evidence="1" id="KW-0645">Protease</keyword>
<evidence type="ECO:0000256" key="7">
    <source>
        <dbReference type="ARBA" id="ARBA00023049"/>
    </source>
</evidence>
<feature type="region of interest" description="Disordered" evidence="8">
    <location>
        <begin position="266"/>
        <end position="289"/>
    </location>
</feature>
<evidence type="ECO:0000256" key="9">
    <source>
        <dbReference type="SAM" id="SignalP"/>
    </source>
</evidence>
<evidence type="ECO:0000256" key="6">
    <source>
        <dbReference type="ARBA" id="ARBA00022833"/>
    </source>
</evidence>
<dbReference type="EMBL" id="JAAATW010000004">
    <property type="protein sequence ID" value="NBE09192.1"/>
    <property type="molecule type" value="Genomic_DNA"/>
</dbReference>
<keyword evidence="5" id="KW-0378">Hydrolase</keyword>
<dbReference type="InterPro" id="IPR009045">
    <property type="entry name" value="Zn_M74/Hedgehog-like"/>
</dbReference>
<evidence type="ECO:0000313" key="10">
    <source>
        <dbReference type="EMBL" id="NBE09192.1"/>
    </source>
</evidence>